<evidence type="ECO:0000313" key="5">
    <source>
        <dbReference type="EMBL" id="BAG83756.1"/>
    </source>
</evidence>
<evidence type="ECO:0000256" key="2">
    <source>
        <dbReference type="ARBA" id="ARBA00022723"/>
    </source>
</evidence>
<dbReference type="NCBIfam" id="TIGR00010">
    <property type="entry name" value="YchF/TatD family DNA exonuclease"/>
    <property type="match status" value="1"/>
</dbReference>
<keyword evidence="2 4" id="KW-0479">Metal-binding</keyword>
<accession>B6YRD4</accession>
<keyword evidence="3" id="KW-0378">Hydrolase</keyword>
<dbReference type="FunFam" id="3.20.20.140:FF:000005">
    <property type="entry name" value="TatD family hydrolase"/>
    <property type="match status" value="1"/>
</dbReference>
<dbReference type="OrthoDB" id="9810005at2"/>
<dbReference type="GO" id="GO:0016788">
    <property type="term" value="F:hydrolase activity, acting on ester bonds"/>
    <property type="evidence" value="ECO:0007669"/>
    <property type="project" value="InterPro"/>
</dbReference>
<feature type="binding site" evidence="4">
    <location>
        <position position="94"/>
    </location>
    <ligand>
        <name>a divalent metal cation</name>
        <dbReference type="ChEBI" id="CHEBI:60240"/>
        <label>1</label>
    </ligand>
</feature>
<name>B6YRD4_AZOPC</name>
<sequence>MFLVDTHTHLSLEIFDFDIQEVVRRAFVEGVKKFCIPNIDLISIPYVNALCNRFPCVCFSMMGLHPTSINTDYRKDLIVVRRELKKRKHIAIGEIGIDFYWDKTYAKEQIEAFEEQLNLGIEWNLPIVIHARESFLQIFESLYKVGINKLRGVFHSFVGDQKNLEEILKFENFMIGINGSITYKNAELQKYLSLVPIEKILLETDAPYLTPVPLRGKRNEPAYIVYTVQKVAEIYNLSLEVIAEKTTNNAKRLFDI</sequence>
<dbReference type="AlphaFoldDB" id="B6YRD4"/>
<dbReference type="GO" id="GO:0046872">
    <property type="term" value="F:metal ion binding"/>
    <property type="evidence" value="ECO:0007669"/>
    <property type="project" value="UniProtKB-KW"/>
</dbReference>
<dbReference type="PIRSF" id="PIRSF005902">
    <property type="entry name" value="DNase_TatD"/>
    <property type="match status" value="1"/>
</dbReference>
<proteinExistence type="inferred from homology"/>
<dbReference type="SUPFAM" id="SSF51556">
    <property type="entry name" value="Metallo-dependent hydrolases"/>
    <property type="match status" value="1"/>
</dbReference>
<dbReference type="InterPro" id="IPR015991">
    <property type="entry name" value="TatD/YcfH-like"/>
</dbReference>
<dbReference type="Pfam" id="PF01026">
    <property type="entry name" value="TatD_DNase"/>
    <property type="match status" value="1"/>
</dbReference>
<dbReference type="InterPro" id="IPR001130">
    <property type="entry name" value="TatD-like"/>
</dbReference>
<dbReference type="Proteomes" id="UP000000723">
    <property type="component" value="Chromosome"/>
</dbReference>
<evidence type="ECO:0000313" key="6">
    <source>
        <dbReference type="Proteomes" id="UP000000723"/>
    </source>
</evidence>
<dbReference type="PANTHER" id="PTHR46124:SF4">
    <property type="entry name" value="HYDROLASE TATD"/>
    <property type="match status" value="1"/>
</dbReference>
<dbReference type="EMBL" id="AP010656">
    <property type="protein sequence ID" value="BAG83756.1"/>
    <property type="molecule type" value="Genomic_DNA"/>
</dbReference>
<feature type="binding site" evidence="4">
    <location>
        <position position="205"/>
    </location>
    <ligand>
        <name>a divalent metal cation</name>
        <dbReference type="ChEBI" id="CHEBI:60240"/>
        <label>1</label>
    </ligand>
</feature>
<dbReference type="GO" id="GO:0004536">
    <property type="term" value="F:DNA nuclease activity"/>
    <property type="evidence" value="ECO:0007669"/>
    <property type="project" value="InterPro"/>
</dbReference>
<gene>
    <name evidence="5" type="ordered locus">CFPG_493</name>
</gene>
<dbReference type="STRING" id="511995.CFPG_493"/>
<dbReference type="Gene3D" id="3.20.20.140">
    <property type="entry name" value="Metal-dependent hydrolases"/>
    <property type="match status" value="1"/>
</dbReference>
<protein>
    <submittedName>
        <fullName evidence="5">Deoxyribonuclease</fullName>
    </submittedName>
</protein>
<dbReference type="PANTHER" id="PTHR46124">
    <property type="entry name" value="D-AMINOACYL-TRNA DEACYLASE"/>
    <property type="match status" value="1"/>
</dbReference>
<feature type="binding site" evidence="4">
    <location>
        <position position="130"/>
    </location>
    <ligand>
        <name>a divalent metal cation</name>
        <dbReference type="ChEBI" id="CHEBI:60240"/>
        <label>2</label>
    </ligand>
</feature>
<dbReference type="CDD" id="cd01310">
    <property type="entry name" value="TatD_DNAse"/>
    <property type="match status" value="1"/>
</dbReference>
<evidence type="ECO:0000256" key="3">
    <source>
        <dbReference type="ARBA" id="ARBA00022801"/>
    </source>
</evidence>
<dbReference type="GO" id="GO:0005829">
    <property type="term" value="C:cytosol"/>
    <property type="evidence" value="ECO:0007669"/>
    <property type="project" value="TreeGrafter"/>
</dbReference>
<dbReference type="HOGENOM" id="CLU_031506_4_0_10"/>
<dbReference type="KEGG" id="aps:CFPG_493"/>
<comment type="similarity">
    <text evidence="1">Belongs to the metallo-dependent hydrolases superfamily. TatD-type hydrolase family.</text>
</comment>
<feature type="binding site" evidence="4">
    <location>
        <position position="155"/>
    </location>
    <ligand>
        <name>a divalent metal cation</name>
        <dbReference type="ChEBI" id="CHEBI:60240"/>
        <label>2</label>
    </ligand>
</feature>
<dbReference type="eggNOG" id="COG0084">
    <property type="taxonomic scope" value="Bacteria"/>
</dbReference>
<feature type="binding site" evidence="4">
    <location>
        <position position="9"/>
    </location>
    <ligand>
        <name>a divalent metal cation</name>
        <dbReference type="ChEBI" id="CHEBI:60240"/>
        <label>1</label>
    </ligand>
</feature>
<organism evidence="5 6">
    <name type="scientific">Azobacteroides pseudotrichonymphae genomovar. CFP2</name>
    <dbReference type="NCBI Taxonomy" id="511995"/>
    <lineage>
        <taxon>Bacteria</taxon>
        <taxon>Pseudomonadati</taxon>
        <taxon>Bacteroidota</taxon>
        <taxon>Bacteroidia</taxon>
        <taxon>Bacteroidales</taxon>
        <taxon>Candidatus Azobacteroides</taxon>
    </lineage>
</organism>
<reference evidence="6" key="1">
    <citation type="journal article" date="2008" name="Science">
        <title>Genome of an endosymbiont coupling N2 fixation to cellulolysis within RT protist cells in termite gut.</title>
        <authorList>
            <person name="Hongoh Y."/>
            <person name="Sharma V.K."/>
            <person name="Prakash T."/>
            <person name="Noda S."/>
            <person name="Toh H."/>
            <person name="Taylor T.D."/>
            <person name="Kudo T."/>
            <person name="Sakaki Y."/>
            <person name="Toyoda A."/>
            <person name="Hattori M."/>
            <person name="Ohkuma M."/>
        </authorList>
    </citation>
    <scope>NUCLEOTIDE SEQUENCE [LARGE SCALE GENOMIC DNA]</scope>
</reference>
<evidence type="ECO:0000256" key="4">
    <source>
        <dbReference type="PIRSR" id="PIRSR005902-1"/>
    </source>
</evidence>
<keyword evidence="6" id="KW-1185">Reference proteome</keyword>
<dbReference type="RefSeq" id="WP_012573517.1">
    <property type="nucleotide sequence ID" value="NC_011565.1"/>
</dbReference>
<evidence type="ECO:0000256" key="1">
    <source>
        <dbReference type="ARBA" id="ARBA00009275"/>
    </source>
</evidence>
<feature type="binding site" evidence="4">
    <location>
        <position position="7"/>
    </location>
    <ligand>
        <name>a divalent metal cation</name>
        <dbReference type="ChEBI" id="CHEBI:60240"/>
        <label>1</label>
    </ligand>
</feature>
<dbReference type="InterPro" id="IPR032466">
    <property type="entry name" value="Metal_Hydrolase"/>
</dbReference>